<gene>
    <name evidence="1" type="ORF">MNVM_21370</name>
</gene>
<evidence type="ECO:0000313" key="1">
    <source>
        <dbReference type="EMBL" id="BBX13056.1"/>
    </source>
</evidence>
<reference evidence="1 2" key="1">
    <citation type="journal article" date="2019" name="Emerg. Microbes Infect.">
        <title>Comprehensive subspecies identification of 175 nontuberculous mycobacteria species based on 7547 genomic profiles.</title>
        <authorList>
            <person name="Matsumoto Y."/>
            <person name="Kinjo T."/>
            <person name="Motooka D."/>
            <person name="Nabeya D."/>
            <person name="Jung N."/>
            <person name="Uechi K."/>
            <person name="Horii T."/>
            <person name="Iida T."/>
            <person name="Fujita J."/>
            <person name="Nakamura S."/>
        </authorList>
    </citation>
    <scope>NUCLEOTIDE SEQUENCE [LARGE SCALE GENOMIC DNA]</scope>
    <source>
        <strain evidence="1 2">JCM 6391</strain>
    </source>
</reference>
<evidence type="ECO:0000313" key="2">
    <source>
        <dbReference type="Proteomes" id="UP000466997"/>
    </source>
</evidence>
<dbReference type="KEGG" id="mnm:MNVM_21370"/>
<dbReference type="EMBL" id="AP022562">
    <property type="protein sequence ID" value="BBX13056.1"/>
    <property type="molecule type" value="Genomic_DNA"/>
</dbReference>
<organism evidence="1 2">
    <name type="scientific">Mycobacterium novum</name>
    <dbReference type="NCBI Taxonomy" id="2492438"/>
    <lineage>
        <taxon>Bacteria</taxon>
        <taxon>Bacillati</taxon>
        <taxon>Actinomycetota</taxon>
        <taxon>Actinomycetes</taxon>
        <taxon>Mycobacteriales</taxon>
        <taxon>Mycobacteriaceae</taxon>
        <taxon>Mycobacterium</taxon>
    </lineage>
</organism>
<keyword evidence="2" id="KW-1185">Reference proteome</keyword>
<protein>
    <recommendedName>
        <fullName evidence="3">DUF3052 domain-containing protein</fullName>
    </recommendedName>
</protein>
<evidence type="ECO:0008006" key="3">
    <source>
        <dbReference type="Google" id="ProtNLM"/>
    </source>
</evidence>
<proteinExistence type="predicted"/>
<accession>A0A7I7JMB5</accession>
<name>A0A7I7JMB5_9MYCO</name>
<sequence>MMTSALYDDTTSAPGLSQLEPLLEIERHHRVAVINAPADSALRLLPNSRANPGHADAVIAFATRRVELAFLRAAYNAAGSGRTAWLVYCEPGQPGTDLRWEWLLAALRQYGVQAVRHVRIDPGWSAVLLQRRRSGEAEPGLVG</sequence>
<dbReference type="AlphaFoldDB" id="A0A7I7JMB5"/>
<dbReference type="Proteomes" id="UP000466997">
    <property type="component" value="Chromosome"/>
</dbReference>